<dbReference type="SUPFAM" id="SSF56281">
    <property type="entry name" value="Metallo-hydrolase/oxidoreductase"/>
    <property type="match status" value="1"/>
</dbReference>
<dbReference type="CDD" id="cd07721">
    <property type="entry name" value="yflN-like_MBL-fold"/>
    <property type="match status" value="1"/>
</dbReference>
<dbReference type="OrthoDB" id="2971563at2"/>
<organism evidence="2 3">
    <name type="scientific">Amycolatopsis bartoniae</name>
    <dbReference type="NCBI Taxonomy" id="941986"/>
    <lineage>
        <taxon>Bacteria</taxon>
        <taxon>Bacillati</taxon>
        <taxon>Actinomycetota</taxon>
        <taxon>Actinomycetes</taxon>
        <taxon>Pseudonocardiales</taxon>
        <taxon>Pseudonocardiaceae</taxon>
        <taxon>Amycolatopsis</taxon>
    </lineage>
</organism>
<name>A0A8H9MCY8_9PSEU</name>
<feature type="domain" description="Metallo-beta-lactamase" evidence="1">
    <location>
        <begin position="11"/>
        <end position="200"/>
    </location>
</feature>
<evidence type="ECO:0000313" key="3">
    <source>
        <dbReference type="Proteomes" id="UP000658656"/>
    </source>
</evidence>
<dbReference type="InterPro" id="IPR050855">
    <property type="entry name" value="NDM-1-like"/>
</dbReference>
<sequence>MEITPRLSMLKVNGWQVYRWQDGDRTTLIDTGAPGGADELTFPGLTQIVLTHWHTDHVGAAPELRTRTGARVSAGAADAAVLRGLTPPQEPVLEDWERPLLERASAGLPRTLPPMEIDEDLAEGQRLDIGAGAEVLSVPGHTDGSIAVHLPTERILFTGDAVAHSEGRVILGVFNTDRKRAIESFHRLADLDVDTVCFGHGDPIVGGAGKRLREAAEAYS</sequence>
<dbReference type="InterPro" id="IPR001279">
    <property type="entry name" value="Metallo-B-lactamas"/>
</dbReference>
<comment type="caution">
    <text evidence="2">The sequence shown here is derived from an EMBL/GenBank/DDBJ whole genome shotgun (WGS) entry which is preliminary data.</text>
</comment>
<dbReference type="SMART" id="SM00849">
    <property type="entry name" value="Lactamase_B"/>
    <property type="match status" value="1"/>
</dbReference>
<evidence type="ECO:0000313" key="2">
    <source>
        <dbReference type="EMBL" id="GHF47846.1"/>
    </source>
</evidence>
<dbReference type="AlphaFoldDB" id="A0A8H9MCY8"/>
<protein>
    <submittedName>
        <fullName evidence="2">MBL fold metallo-hydrolase</fullName>
    </submittedName>
</protein>
<proteinExistence type="predicted"/>
<reference evidence="2" key="1">
    <citation type="journal article" date="2014" name="Int. J. Syst. Evol. Microbiol.">
        <title>Complete genome sequence of Corynebacterium casei LMG S-19264T (=DSM 44701T), isolated from a smear-ripened cheese.</title>
        <authorList>
            <consortium name="US DOE Joint Genome Institute (JGI-PGF)"/>
            <person name="Walter F."/>
            <person name="Albersmeier A."/>
            <person name="Kalinowski J."/>
            <person name="Ruckert C."/>
        </authorList>
    </citation>
    <scope>NUCLEOTIDE SEQUENCE</scope>
    <source>
        <strain evidence="2">CGMCC 4.7679</strain>
    </source>
</reference>
<keyword evidence="3" id="KW-1185">Reference proteome</keyword>
<dbReference type="InterPro" id="IPR036866">
    <property type="entry name" value="RibonucZ/Hydroxyglut_hydro"/>
</dbReference>
<reference evidence="2" key="2">
    <citation type="submission" date="2020-09" db="EMBL/GenBank/DDBJ databases">
        <authorList>
            <person name="Sun Q."/>
            <person name="Zhou Y."/>
        </authorList>
    </citation>
    <scope>NUCLEOTIDE SEQUENCE</scope>
    <source>
        <strain evidence="2">CGMCC 4.7679</strain>
    </source>
</reference>
<accession>A0A8H9MCY8</accession>
<dbReference type="Pfam" id="PF00753">
    <property type="entry name" value="Lactamase_B"/>
    <property type="match status" value="1"/>
</dbReference>
<keyword evidence="2" id="KW-0378">Hydrolase</keyword>
<dbReference type="GO" id="GO:0016787">
    <property type="term" value="F:hydrolase activity"/>
    <property type="evidence" value="ECO:0007669"/>
    <property type="project" value="UniProtKB-KW"/>
</dbReference>
<gene>
    <name evidence="2" type="ORF">GCM10017566_21380</name>
</gene>
<evidence type="ECO:0000259" key="1">
    <source>
        <dbReference type="SMART" id="SM00849"/>
    </source>
</evidence>
<dbReference type="PANTHER" id="PTHR42951">
    <property type="entry name" value="METALLO-BETA-LACTAMASE DOMAIN-CONTAINING"/>
    <property type="match status" value="1"/>
</dbReference>
<dbReference type="EMBL" id="BNAV01000002">
    <property type="protein sequence ID" value="GHF47846.1"/>
    <property type="molecule type" value="Genomic_DNA"/>
</dbReference>
<dbReference type="RefSeq" id="WP_145938683.1">
    <property type="nucleotide sequence ID" value="NZ_BNAV01000002.1"/>
</dbReference>
<dbReference type="Gene3D" id="3.60.15.10">
    <property type="entry name" value="Ribonuclease Z/Hydroxyacylglutathione hydrolase-like"/>
    <property type="match status" value="1"/>
</dbReference>
<dbReference type="Proteomes" id="UP000658656">
    <property type="component" value="Unassembled WGS sequence"/>
</dbReference>
<dbReference type="PANTHER" id="PTHR42951:SF17">
    <property type="entry name" value="METALLO-BETA-LACTAMASE DOMAIN-CONTAINING PROTEIN"/>
    <property type="match status" value="1"/>
</dbReference>